<gene>
    <name evidence="1" type="ORF">JFL43_10750</name>
</gene>
<dbReference type="EMBL" id="JAEOAH010000013">
    <property type="protein sequence ID" value="MBK3495320.1"/>
    <property type="molecule type" value="Genomic_DNA"/>
</dbReference>
<dbReference type="RefSeq" id="WP_200749064.1">
    <property type="nucleotide sequence ID" value="NZ_JAEOAH010000013.1"/>
</dbReference>
<reference evidence="1 2" key="1">
    <citation type="submission" date="2020-12" db="EMBL/GenBank/DDBJ databases">
        <title>YIM B01967 draft genome.</title>
        <authorList>
            <person name="Yan X."/>
        </authorList>
    </citation>
    <scope>NUCLEOTIDE SEQUENCE [LARGE SCALE GENOMIC DNA]</scope>
    <source>
        <strain evidence="1 2">YIM B01967</strain>
    </source>
</reference>
<name>A0ABS1H7C3_9BACL</name>
<evidence type="ECO:0008006" key="3">
    <source>
        <dbReference type="Google" id="ProtNLM"/>
    </source>
</evidence>
<protein>
    <recommendedName>
        <fullName evidence="3">DJ-1/PfpI domain-containing protein</fullName>
    </recommendedName>
</protein>
<proteinExistence type="predicted"/>
<accession>A0ABS1H7C3</accession>
<keyword evidence="2" id="KW-1185">Reference proteome</keyword>
<sequence length="75" mass="8194">MVFLHLQQFFLPKNVIVELVTAEGKRLVKTSVNVEFEATGVIDPNAEGFILVPGGAGDMYGDGPNLIYGHDFKKT</sequence>
<dbReference type="Proteomes" id="UP000618943">
    <property type="component" value="Unassembled WGS sequence"/>
</dbReference>
<organism evidence="1 2">
    <name type="scientific">Viridibacillus soli</name>
    <dbReference type="NCBI Taxonomy" id="2798301"/>
    <lineage>
        <taxon>Bacteria</taxon>
        <taxon>Bacillati</taxon>
        <taxon>Bacillota</taxon>
        <taxon>Bacilli</taxon>
        <taxon>Bacillales</taxon>
        <taxon>Caryophanaceae</taxon>
        <taxon>Viridibacillus</taxon>
    </lineage>
</organism>
<evidence type="ECO:0000313" key="1">
    <source>
        <dbReference type="EMBL" id="MBK3495320.1"/>
    </source>
</evidence>
<comment type="caution">
    <text evidence="1">The sequence shown here is derived from an EMBL/GenBank/DDBJ whole genome shotgun (WGS) entry which is preliminary data.</text>
</comment>
<evidence type="ECO:0000313" key="2">
    <source>
        <dbReference type="Proteomes" id="UP000618943"/>
    </source>
</evidence>